<gene>
    <name evidence="3" type="ORF">PQR66_37970</name>
</gene>
<evidence type="ECO:0000313" key="3">
    <source>
        <dbReference type="EMBL" id="MFL9888863.1"/>
    </source>
</evidence>
<protein>
    <submittedName>
        <fullName evidence="3">Peptide ligase PGM1-related protein</fullName>
    </submittedName>
</protein>
<keyword evidence="4" id="KW-1185">Reference proteome</keyword>
<keyword evidence="3" id="KW-0436">Ligase</keyword>
<keyword evidence="1" id="KW-0067">ATP-binding</keyword>
<dbReference type="PROSITE" id="PS50975">
    <property type="entry name" value="ATP_GRASP"/>
    <property type="match status" value="1"/>
</dbReference>
<dbReference type="InterPro" id="IPR040754">
    <property type="entry name" value="PreAtp-grasp"/>
</dbReference>
<dbReference type="RefSeq" id="WP_408335736.1">
    <property type="nucleotide sequence ID" value="NZ_JAQQFH010000060.1"/>
</dbReference>
<accession>A0ABW9A1G0</accession>
<sequence length="421" mass="46391">MSKIIFGNFVNQLMTEVPGPAHVKALTAPSPRKIWYAKEGDLVVIPREMDSFFKQYACHVIGLNPDNVEVLCPTGALETYLASRISTDRAAYDKLLVFKQKNPKTEVDVFAQDVITIDLFRKLAIPIYPYEGTPSASAQQLVSRINTKSGFKEIAASLEIRTVLGSTVVGVGKAQDCARKLLQEYGPLVMKIDRGSNGYGHVIINSSTDLEAIPSSLAKFSEQPDRYTIEKRMQFKSLPSIEYFINNDGPTKTYECSMRCINNAWTGMITPPDDLSVTTSDVMNGWGERLGAYLFHEGFRGTVDIDCGIDADGTIYATESNCRKTGGSYLHSLLSRLKGPNYLNTTTWLADSRLGKKSLSFAEGINAIEKAEIAWNADRGDGVILTADTRGIDEKWRYLVIGSSTSHALDTEQRLLALLGA</sequence>
<dbReference type="GO" id="GO:0016874">
    <property type="term" value="F:ligase activity"/>
    <property type="evidence" value="ECO:0007669"/>
    <property type="project" value="UniProtKB-KW"/>
</dbReference>
<reference evidence="3 4" key="1">
    <citation type="journal article" date="2024" name="Chem. Sci.">
        <title>Discovery of megapolipeptins by genome mining of a Burkholderiales bacteria collection.</title>
        <authorList>
            <person name="Paulo B.S."/>
            <person name="Recchia M.J.J."/>
            <person name="Lee S."/>
            <person name="Fergusson C.H."/>
            <person name="Romanowski S.B."/>
            <person name="Hernandez A."/>
            <person name="Krull N."/>
            <person name="Liu D.Y."/>
            <person name="Cavanagh H."/>
            <person name="Bos A."/>
            <person name="Gray C.A."/>
            <person name="Murphy B.T."/>
            <person name="Linington R.G."/>
            <person name="Eustaquio A.S."/>
        </authorList>
    </citation>
    <scope>NUCLEOTIDE SEQUENCE [LARGE SCALE GENOMIC DNA]</scope>
    <source>
        <strain evidence="3 4">RL16-012-BIC-B</strain>
    </source>
</reference>
<evidence type="ECO:0000259" key="2">
    <source>
        <dbReference type="PROSITE" id="PS50975"/>
    </source>
</evidence>
<proteinExistence type="predicted"/>
<dbReference type="SUPFAM" id="SSF56059">
    <property type="entry name" value="Glutathione synthetase ATP-binding domain-like"/>
    <property type="match status" value="1"/>
</dbReference>
<dbReference type="InterPro" id="IPR011761">
    <property type="entry name" value="ATP-grasp"/>
</dbReference>
<name>A0ABW9A1G0_9BURK</name>
<evidence type="ECO:0000313" key="4">
    <source>
        <dbReference type="Proteomes" id="UP001629249"/>
    </source>
</evidence>
<evidence type="ECO:0000256" key="1">
    <source>
        <dbReference type="PROSITE-ProRule" id="PRU00409"/>
    </source>
</evidence>
<organism evidence="3 4">
    <name type="scientific">Paraburkholderia agricolaris</name>
    <dbReference type="NCBI Taxonomy" id="2152888"/>
    <lineage>
        <taxon>Bacteria</taxon>
        <taxon>Pseudomonadati</taxon>
        <taxon>Pseudomonadota</taxon>
        <taxon>Betaproteobacteria</taxon>
        <taxon>Burkholderiales</taxon>
        <taxon>Burkholderiaceae</taxon>
        <taxon>Paraburkholderia</taxon>
    </lineage>
</organism>
<keyword evidence="1" id="KW-0547">Nucleotide-binding</keyword>
<dbReference type="EMBL" id="JAQQFN010000051">
    <property type="protein sequence ID" value="MFL9888863.1"/>
    <property type="molecule type" value="Genomic_DNA"/>
</dbReference>
<dbReference type="Pfam" id="PF18604">
    <property type="entry name" value="PreAtp-grasp"/>
    <property type="match status" value="1"/>
</dbReference>
<dbReference type="Proteomes" id="UP001629249">
    <property type="component" value="Unassembled WGS sequence"/>
</dbReference>
<comment type="caution">
    <text evidence="3">The sequence shown here is derived from an EMBL/GenBank/DDBJ whole genome shotgun (WGS) entry which is preliminary data.</text>
</comment>
<feature type="domain" description="ATP-grasp" evidence="2">
    <location>
        <begin position="152"/>
        <end position="351"/>
    </location>
</feature>